<feature type="compositionally biased region" description="Basic residues" evidence="2">
    <location>
        <begin position="322"/>
        <end position="332"/>
    </location>
</feature>
<feature type="compositionally biased region" description="Basic and acidic residues" evidence="2">
    <location>
        <begin position="299"/>
        <end position="321"/>
    </location>
</feature>
<dbReference type="EMBL" id="JAUJYN010000001">
    <property type="protein sequence ID" value="KAK1280732.1"/>
    <property type="molecule type" value="Genomic_DNA"/>
</dbReference>
<dbReference type="InterPro" id="IPR003611">
    <property type="entry name" value="NUMOD3"/>
</dbReference>
<organism evidence="4 5">
    <name type="scientific">Acorus gramineus</name>
    <name type="common">Dwarf sweet flag</name>
    <dbReference type="NCBI Taxonomy" id="55184"/>
    <lineage>
        <taxon>Eukaryota</taxon>
        <taxon>Viridiplantae</taxon>
        <taxon>Streptophyta</taxon>
        <taxon>Embryophyta</taxon>
        <taxon>Tracheophyta</taxon>
        <taxon>Spermatophyta</taxon>
        <taxon>Magnoliopsida</taxon>
        <taxon>Liliopsida</taxon>
        <taxon>Acoraceae</taxon>
        <taxon>Acorus</taxon>
    </lineage>
</organism>
<reference evidence="4" key="2">
    <citation type="submission" date="2023-06" db="EMBL/GenBank/DDBJ databases">
        <authorList>
            <person name="Ma L."/>
            <person name="Liu K.-W."/>
            <person name="Li Z."/>
            <person name="Hsiao Y.-Y."/>
            <person name="Qi Y."/>
            <person name="Fu T."/>
            <person name="Tang G."/>
            <person name="Zhang D."/>
            <person name="Sun W.-H."/>
            <person name="Liu D.-K."/>
            <person name="Li Y."/>
            <person name="Chen G.-Z."/>
            <person name="Liu X.-D."/>
            <person name="Liao X.-Y."/>
            <person name="Jiang Y.-T."/>
            <person name="Yu X."/>
            <person name="Hao Y."/>
            <person name="Huang J."/>
            <person name="Zhao X.-W."/>
            <person name="Ke S."/>
            <person name="Chen Y.-Y."/>
            <person name="Wu W.-L."/>
            <person name="Hsu J.-L."/>
            <person name="Lin Y.-F."/>
            <person name="Huang M.-D."/>
            <person name="Li C.-Y."/>
            <person name="Huang L."/>
            <person name="Wang Z.-W."/>
            <person name="Zhao X."/>
            <person name="Zhong W.-Y."/>
            <person name="Peng D.-H."/>
            <person name="Ahmad S."/>
            <person name="Lan S."/>
            <person name="Zhang J.-S."/>
            <person name="Tsai W.-C."/>
            <person name="Van De Peer Y."/>
            <person name="Liu Z.-J."/>
        </authorList>
    </citation>
    <scope>NUCLEOTIDE SEQUENCE</scope>
    <source>
        <strain evidence="4">SCP</strain>
        <tissue evidence="4">Leaves</tissue>
    </source>
</reference>
<evidence type="ECO:0000256" key="1">
    <source>
        <dbReference type="SAM" id="Coils"/>
    </source>
</evidence>
<feature type="compositionally biased region" description="Basic residues" evidence="2">
    <location>
        <begin position="233"/>
        <end position="244"/>
    </location>
</feature>
<dbReference type="Pfam" id="PF07460">
    <property type="entry name" value="NUMOD3"/>
    <property type="match status" value="1"/>
</dbReference>
<dbReference type="Proteomes" id="UP001179952">
    <property type="component" value="Unassembled WGS sequence"/>
</dbReference>
<dbReference type="PANTHER" id="PTHR34199:SF2">
    <property type="entry name" value="NUMOD3 MOTIF FAMILY PROTEIN, EXPRESSED"/>
    <property type="match status" value="1"/>
</dbReference>
<dbReference type="AlphaFoldDB" id="A0AAV9BX95"/>
<evidence type="ECO:0000256" key="2">
    <source>
        <dbReference type="SAM" id="MobiDB-lite"/>
    </source>
</evidence>
<evidence type="ECO:0000313" key="4">
    <source>
        <dbReference type="EMBL" id="KAK1280732.1"/>
    </source>
</evidence>
<sequence>MPSLGAPRARILFNGKTLSKFVLRKNDRLDISISRKENTIPAHLKRRTMHPIKAVAIVEEKSLVRIEDLVNHEPNLLLGSDSDAQAPHQSSNEDSDGLDDKEKLRRLRISKANKRNVPWNKGRKHSAETLQRIRERTKLAMQDPKVKMKLVNLGHAQTDETRIKIGVGVREGWQRRRERLMVQKRCCFEWKNTIAEACRRGFLGEDELQWDSYEVLDKQLENEWIESIERRKSSPRPKGSKRAPKSLEQRRKISEAISAKWADPDYRTRVCSALSQYHGTPVGVERKVRRRRPVGETPSVKKDQVKKDSMPNKSNKIETKSIKKTTSKRRKNSVPSYKDPLVDSKLEMIKNIRAQRASMETRKREATERAKLLIAEAEKAAKTLEVAALKSPLARASLLETRELIAEATRSIEAIESGLVTSGDENQSNGDSDVVNATTLLGKQVNGTHSLSLNHRNSGEDFNVDRYALQNVLNVRESPSAKCGSDVEISAVREAENSVPSIRTKKKWACGRLVEVEESL</sequence>
<feature type="coiled-coil region" evidence="1">
    <location>
        <begin position="349"/>
        <end position="383"/>
    </location>
</feature>
<dbReference type="PANTHER" id="PTHR34199">
    <property type="entry name" value="NUMOD3 MOTIF FAMILY PROTEIN, EXPRESSED"/>
    <property type="match status" value="1"/>
</dbReference>
<dbReference type="GO" id="GO:0003677">
    <property type="term" value="F:DNA binding"/>
    <property type="evidence" value="ECO:0007669"/>
    <property type="project" value="InterPro"/>
</dbReference>
<reference evidence="4" key="1">
    <citation type="journal article" date="2023" name="Nat. Commun.">
        <title>Diploid and tetraploid genomes of Acorus and the evolution of monocots.</title>
        <authorList>
            <person name="Ma L."/>
            <person name="Liu K.W."/>
            <person name="Li Z."/>
            <person name="Hsiao Y.Y."/>
            <person name="Qi Y."/>
            <person name="Fu T."/>
            <person name="Tang G.D."/>
            <person name="Zhang D."/>
            <person name="Sun W.H."/>
            <person name="Liu D.K."/>
            <person name="Li Y."/>
            <person name="Chen G.Z."/>
            <person name="Liu X.D."/>
            <person name="Liao X.Y."/>
            <person name="Jiang Y.T."/>
            <person name="Yu X."/>
            <person name="Hao Y."/>
            <person name="Huang J."/>
            <person name="Zhao X.W."/>
            <person name="Ke S."/>
            <person name="Chen Y.Y."/>
            <person name="Wu W.L."/>
            <person name="Hsu J.L."/>
            <person name="Lin Y.F."/>
            <person name="Huang M.D."/>
            <person name="Li C.Y."/>
            <person name="Huang L."/>
            <person name="Wang Z.W."/>
            <person name="Zhao X."/>
            <person name="Zhong W.Y."/>
            <person name="Peng D.H."/>
            <person name="Ahmad S."/>
            <person name="Lan S."/>
            <person name="Zhang J.S."/>
            <person name="Tsai W.C."/>
            <person name="Van de Peer Y."/>
            <person name="Liu Z.J."/>
        </authorList>
    </citation>
    <scope>NUCLEOTIDE SEQUENCE</scope>
    <source>
        <strain evidence="4">SCP</strain>
    </source>
</reference>
<protein>
    <recommendedName>
        <fullName evidence="3">Nuclease associated modular domain-containing protein</fullName>
    </recommendedName>
</protein>
<accession>A0AAV9BX95</accession>
<keyword evidence="1" id="KW-0175">Coiled coil</keyword>
<evidence type="ECO:0000313" key="5">
    <source>
        <dbReference type="Proteomes" id="UP001179952"/>
    </source>
</evidence>
<gene>
    <name evidence="4" type="ORF">QJS04_geneDACA004828</name>
</gene>
<evidence type="ECO:0000259" key="3">
    <source>
        <dbReference type="Pfam" id="PF07460"/>
    </source>
</evidence>
<feature type="region of interest" description="Disordered" evidence="2">
    <location>
        <begin position="229"/>
        <end position="250"/>
    </location>
</feature>
<comment type="caution">
    <text evidence="4">The sequence shown here is derived from an EMBL/GenBank/DDBJ whole genome shotgun (WGS) entry which is preliminary data.</text>
</comment>
<feature type="domain" description="Nuclease associated modular" evidence="3">
    <location>
        <begin position="106"/>
        <end position="134"/>
    </location>
</feature>
<proteinExistence type="predicted"/>
<feature type="region of interest" description="Disordered" evidence="2">
    <location>
        <begin position="282"/>
        <end position="339"/>
    </location>
</feature>
<name>A0AAV9BX95_ACOGR</name>
<keyword evidence="5" id="KW-1185">Reference proteome</keyword>
<feature type="region of interest" description="Disordered" evidence="2">
    <location>
        <begin position="77"/>
        <end position="103"/>
    </location>
</feature>